<feature type="region of interest" description="Disordered" evidence="1">
    <location>
        <begin position="96"/>
        <end position="238"/>
    </location>
</feature>
<dbReference type="Pfam" id="PF11595">
    <property type="entry name" value="DUF3245"/>
    <property type="match status" value="1"/>
</dbReference>
<accession>A0A8K0VYM2</accession>
<proteinExistence type="predicted"/>
<feature type="region of interest" description="Disordered" evidence="1">
    <location>
        <begin position="30"/>
        <end position="78"/>
    </location>
</feature>
<feature type="compositionally biased region" description="Basic residues" evidence="1">
    <location>
        <begin position="227"/>
        <end position="238"/>
    </location>
</feature>
<keyword evidence="3" id="KW-1185">Reference proteome</keyword>
<name>A0A8K0VYM2_9PLEO</name>
<dbReference type="OrthoDB" id="3438340at2759"/>
<evidence type="ECO:0000313" key="2">
    <source>
        <dbReference type="EMBL" id="KAH7088088.1"/>
    </source>
</evidence>
<reference evidence="2" key="1">
    <citation type="journal article" date="2021" name="Nat. Commun.">
        <title>Genetic determinants of endophytism in the Arabidopsis root mycobiome.</title>
        <authorList>
            <person name="Mesny F."/>
            <person name="Miyauchi S."/>
            <person name="Thiergart T."/>
            <person name="Pickel B."/>
            <person name="Atanasova L."/>
            <person name="Karlsson M."/>
            <person name="Huettel B."/>
            <person name="Barry K.W."/>
            <person name="Haridas S."/>
            <person name="Chen C."/>
            <person name="Bauer D."/>
            <person name="Andreopoulos W."/>
            <person name="Pangilinan J."/>
            <person name="LaButti K."/>
            <person name="Riley R."/>
            <person name="Lipzen A."/>
            <person name="Clum A."/>
            <person name="Drula E."/>
            <person name="Henrissat B."/>
            <person name="Kohler A."/>
            <person name="Grigoriev I.V."/>
            <person name="Martin F.M."/>
            <person name="Hacquard S."/>
        </authorList>
    </citation>
    <scope>NUCLEOTIDE SEQUENCE</scope>
    <source>
        <strain evidence="2">MPI-SDFR-AT-0120</strain>
    </source>
</reference>
<gene>
    <name evidence="2" type="ORF">FB567DRAFT_331219</name>
</gene>
<protein>
    <submittedName>
        <fullName evidence="2">Uncharacterized protein</fullName>
    </submittedName>
</protein>
<sequence length="238" mass="26183">MSKRNSDGDVLANKLSLMQANSQRRLAAMLGPAPESYATTAAATQEDEDEDLKKEYADPEVLGIGGMRPKDIADGSFTRRTLTSSDKLLEQLIGKKKAKAHLAAQQNASRLGAKPQPFKHDRSHAKKEESEDEEEGRTAAFKSKRRRTAKVKVEPADLEDEEQRGAVISSNGEKLPDGEGEAQQADSNQQEDDEEDVTPPMRAPKSIPSRSKPKATSYLDEILAERSKKKKKKNNPTA</sequence>
<comment type="caution">
    <text evidence="2">The sequence shown here is derived from an EMBL/GenBank/DDBJ whole genome shotgun (WGS) entry which is preliminary data.</text>
</comment>
<dbReference type="AlphaFoldDB" id="A0A8K0VYM2"/>
<dbReference type="InterPro" id="IPR021641">
    <property type="entry name" value="DUF3245"/>
</dbReference>
<evidence type="ECO:0000313" key="3">
    <source>
        <dbReference type="Proteomes" id="UP000813461"/>
    </source>
</evidence>
<dbReference type="EMBL" id="JAGMVJ010000008">
    <property type="protein sequence ID" value="KAH7088088.1"/>
    <property type="molecule type" value="Genomic_DNA"/>
</dbReference>
<organism evidence="2 3">
    <name type="scientific">Paraphoma chrysanthemicola</name>
    <dbReference type="NCBI Taxonomy" id="798071"/>
    <lineage>
        <taxon>Eukaryota</taxon>
        <taxon>Fungi</taxon>
        <taxon>Dikarya</taxon>
        <taxon>Ascomycota</taxon>
        <taxon>Pezizomycotina</taxon>
        <taxon>Dothideomycetes</taxon>
        <taxon>Pleosporomycetidae</taxon>
        <taxon>Pleosporales</taxon>
        <taxon>Pleosporineae</taxon>
        <taxon>Phaeosphaeriaceae</taxon>
        <taxon>Paraphoma</taxon>
    </lineage>
</organism>
<evidence type="ECO:0000256" key="1">
    <source>
        <dbReference type="SAM" id="MobiDB-lite"/>
    </source>
</evidence>
<dbReference type="Proteomes" id="UP000813461">
    <property type="component" value="Unassembled WGS sequence"/>
</dbReference>